<evidence type="ECO:0000313" key="17">
    <source>
        <dbReference type="Proteomes" id="UP001218188"/>
    </source>
</evidence>
<evidence type="ECO:0000256" key="11">
    <source>
        <dbReference type="ARBA" id="ARBA00023326"/>
    </source>
</evidence>
<evidence type="ECO:0000256" key="14">
    <source>
        <dbReference type="ARBA" id="ARBA00048766"/>
    </source>
</evidence>
<keyword evidence="17" id="KW-1185">Reference proteome</keyword>
<dbReference type="GO" id="GO:0005576">
    <property type="term" value="C:extracellular region"/>
    <property type="evidence" value="ECO:0007669"/>
    <property type="project" value="UniProtKB-SubCell"/>
</dbReference>
<sequence length="387" mass="42210">MAPTTRPAILAAFADCGKGGKVLLPSANYTVAQPMTTHMEGGSFDLHGYLSFTPDIDYGSRIPNPRHRHITGSDFVVDGHGTGGVFGNGQVWYSWAQGAGNLFGTNFRIIQPQFWASMVWNSTDILLTDFYVNAINMDPAVRHICLKESEKFIFFLRRVVSIGCNNTDGSDTYASKRITYQNWVYQGGDDCIAFKPNSTQITARNVSCTSLNGMTFGSIGQYPDSTSLSRTSFVRNHPTAELEGGGPYSAQLDGGAYFKSWIGVDVGTPPNGGGGGHGYCKNVTIRNLHIINATVPLLLTSELTYSRLNATYANTSTFIWERHPLLQCHRHLEHWASDSTLSAAPPRHAQGGHLRDINLTPVGGVATSRDTVCHNFFNYTGLPQCTA</sequence>
<dbReference type="InterPro" id="IPR012334">
    <property type="entry name" value="Pectin_lyas_fold"/>
</dbReference>
<dbReference type="PANTHER" id="PTHR31736">
    <property type="match status" value="1"/>
</dbReference>
<evidence type="ECO:0000256" key="5">
    <source>
        <dbReference type="ARBA" id="ARBA00022801"/>
    </source>
</evidence>
<proteinExistence type="inferred from homology"/>
<keyword evidence="9 15" id="KW-0326">Glycosidase</keyword>
<dbReference type="PANTHER" id="PTHR31736:SF12">
    <property type="entry name" value="EXO-POLYGALACTURONASE, PUTATIVE-RELATED"/>
    <property type="match status" value="1"/>
</dbReference>
<comment type="subcellular location">
    <subcellularLocation>
        <location evidence="1">Secreted</location>
    </subcellularLocation>
</comment>
<evidence type="ECO:0000256" key="4">
    <source>
        <dbReference type="ARBA" id="ARBA00022729"/>
    </source>
</evidence>
<accession>A0AAD6RVY0</accession>
<dbReference type="InterPro" id="IPR000743">
    <property type="entry name" value="Glyco_hydro_28"/>
</dbReference>
<evidence type="ECO:0000256" key="7">
    <source>
        <dbReference type="ARBA" id="ARBA00023180"/>
    </source>
</evidence>
<comment type="function">
    <text evidence="12">Specific in hydrolyzing the terminal glycosidic bond of polygalacturonic acid and oligogalacturonates.</text>
</comment>
<evidence type="ECO:0000256" key="10">
    <source>
        <dbReference type="ARBA" id="ARBA00023316"/>
    </source>
</evidence>
<evidence type="ECO:0000256" key="13">
    <source>
        <dbReference type="ARBA" id="ARBA00038933"/>
    </source>
</evidence>
<comment type="similarity">
    <text evidence="2 15">Belongs to the glycosyl hydrolase 28 family.</text>
</comment>
<protein>
    <recommendedName>
        <fullName evidence="13">galacturonan 1,4-alpha-galacturonidase</fullName>
        <ecNumber evidence="13">3.2.1.67</ecNumber>
    </recommendedName>
</protein>
<evidence type="ECO:0000256" key="9">
    <source>
        <dbReference type="ARBA" id="ARBA00023295"/>
    </source>
</evidence>
<keyword evidence="7" id="KW-0325">Glycoprotein</keyword>
<name>A0AAD6RVY0_9AGAR</name>
<keyword evidence="16" id="KW-0456">Lyase</keyword>
<evidence type="ECO:0000256" key="8">
    <source>
        <dbReference type="ARBA" id="ARBA00023277"/>
    </source>
</evidence>
<evidence type="ECO:0000256" key="12">
    <source>
        <dbReference type="ARBA" id="ARBA00037312"/>
    </source>
</evidence>
<evidence type="ECO:0000313" key="16">
    <source>
        <dbReference type="EMBL" id="KAJ7016303.1"/>
    </source>
</evidence>
<dbReference type="EC" id="3.2.1.67" evidence="13"/>
<keyword evidence="5 15" id="KW-0378">Hydrolase</keyword>
<dbReference type="SUPFAM" id="SSF51126">
    <property type="entry name" value="Pectin lyase-like"/>
    <property type="match status" value="1"/>
</dbReference>
<dbReference type="AlphaFoldDB" id="A0AAD6RVY0"/>
<keyword evidence="10" id="KW-0961">Cell wall biogenesis/degradation</keyword>
<keyword evidence="8" id="KW-0119">Carbohydrate metabolism</keyword>
<keyword evidence="3" id="KW-0964">Secreted</keyword>
<dbReference type="GO" id="GO:0071555">
    <property type="term" value="P:cell wall organization"/>
    <property type="evidence" value="ECO:0007669"/>
    <property type="project" value="UniProtKB-KW"/>
</dbReference>
<evidence type="ECO:0000256" key="6">
    <source>
        <dbReference type="ARBA" id="ARBA00023157"/>
    </source>
</evidence>
<evidence type="ECO:0000256" key="1">
    <source>
        <dbReference type="ARBA" id="ARBA00004613"/>
    </source>
</evidence>
<keyword evidence="6" id="KW-1015">Disulfide bond</keyword>
<dbReference type="Pfam" id="PF00295">
    <property type="entry name" value="Glyco_hydro_28"/>
    <property type="match status" value="1"/>
</dbReference>
<dbReference type="GO" id="GO:0047911">
    <property type="term" value="F:galacturan 1,4-alpha-galacturonidase activity"/>
    <property type="evidence" value="ECO:0007669"/>
    <property type="project" value="UniProtKB-EC"/>
</dbReference>
<dbReference type="EMBL" id="JARJCM010000540">
    <property type="protein sequence ID" value="KAJ7016303.1"/>
    <property type="molecule type" value="Genomic_DNA"/>
</dbReference>
<organism evidence="16 17">
    <name type="scientific">Mycena alexandri</name>
    <dbReference type="NCBI Taxonomy" id="1745969"/>
    <lineage>
        <taxon>Eukaryota</taxon>
        <taxon>Fungi</taxon>
        <taxon>Dikarya</taxon>
        <taxon>Basidiomycota</taxon>
        <taxon>Agaricomycotina</taxon>
        <taxon>Agaricomycetes</taxon>
        <taxon>Agaricomycetidae</taxon>
        <taxon>Agaricales</taxon>
        <taxon>Marasmiineae</taxon>
        <taxon>Mycenaceae</taxon>
        <taxon>Mycena</taxon>
    </lineage>
</organism>
<dbReference type="GO" id="GO:0016829">
    <property type="term" value="F:lyase activity"/>
    <property type="evidence" value="ECO:0007669"/>
    <property type="project" value="UniProtKB-KW"/>
</dbReference>
<dbReference type="GO" id="GO:0004650">
    <property type="term" value="F:polygalacturonase activity"/>
    <property type="evidence" value="ECO:0007669"/>
    <property type="project" value="InterPro"/>
</dbReference>
<keyword evidence="11" id="KW-0624">Polysaccharide degradation</keyword>
<dbReference type="GO" id="GO:0000272">
    <property type="term" value="P:polysaccharide catabolic process"/>
    <property type="evidence" value="ECO:0007669"/>
    <property type="project" value="UniProtKB-KW"/>
</dbReference>
<reference evidence="16" key="1">
    <citation type="submission" date="2023-03" db="EMBL/GenBank/DDBJ databases">
        <title>Massive genome expansion in bonnet fungi (Mycena s.s.) driven by repeated elements and novel gene families across ecological guilds.</title>
        <authorList>
            <consortium name="Lawrence Berkeley National Laboratory"/>
            <person name="Harder C.B."/>
            <person name="Miyauchi S."/>
            <person name="Viragh M."/>
            <person name="Kuo A."/>
            <person name="Thoen E."/>
            <person name="Andreopoulos B."/>
            <person name="Lu D."/>
            <person name="Skrede I."/>
            <person name="Drula E."/>
            <person name="Henrissat B."/>
            <person name="Morin E."/>
            <person name="Kohler A."/>
            <person name="Barry K."/>
            <person name="LaButti K."/>
            <person name="Morin E."/>
            <person name="Salamov A."/>
            <person name="Lipzen A."/>
            <person name="Mereny Z."/>
            <person name="Hegedus B."/>
            <person name="Baldrian P."/>
            <person name="Stursova M."/>
            <person name="Weitz H."/>
            <person name="Taylor A."/>
            <person name="Grigoriev I.V."/>
            <person name="Nagy L.G."/>
            <person name="Martin F."/>
            <person name="Kauserud H."/>
        </authorList>
    </citation>
    <scope>NUCLEOTIDE SEQUENCE</scope>
    <source>
        <strain evidence="16">CBHHK200</strain>
    </source>
</reference>
<evidence type="ECO:0000256" key="15">
    <source>
        <dbReference type="RuleBase" id="RU361169"/>
    </source>
</evidence>
<evidence type="ECO:0000256" key="2">
    <source>
        <dbReference type="ARBA" id="ARBA00008834"/>
    </source>
</evidence>
<dbReference type="Proteomes" id="UP001218188">
    <property type="component" value="Unassembled WGS sequence"/>
</dbReference>
<dbReference type="InterPro" id="IPR011050">
    <property type="entry name" value="Pectin_lyase_fold/virulence"/>
</dbReference>
<keyword evidence="4" id="KW-0732">Signal</keyword>
<dbReference type="Gene3D" id="2.160.20.10">
    <property type="entry name" value="Single-stranded right-handed beta-helix, Pectin lyase-like"/>
    <property type="match status" value="1"/>
</dbReference>
<gene>
    <name evidence="16" type="ORF">C8F04DRAFT_1347195</name>
</gene>
<comment type="caution">
    <text evidence="16">The sequence shown here is derived from an EMBL/GenBank/DDBJ whole genome shotgun (WGS) entry which is preliminary data.</text>
</comment>
<comment type="catalytic activity">
    <reaction evidence="14">
        <text>[(1-&gt;4)-alpha-D-galacturonosyl](n) + H2O = alpha-D-galacturonate + [(1-&gt;4)-alpha-D-galacturonosyl](n-1)</text>
        <dbReference type="Rhea" id="RHEA:14117"/>
        <dbReference type="Rhea" id="RHEA-COMP:14570"/>
        <dbReference type="Rhea" id="RHEA-COMP:14572"/>
        <dbReference type="ChEBI" id="CHEBI:15377"/>
        <dbReference type="ChEBI" id="CHEBI:58658"/>
        <dbReference type="ChEBI" id="CHEBI:140523"/>
        <dbReference type="EC" id="3.2.1.67"/>
    </reaction>
</comment>
<evidence type="ECO:0000256" key="3">
    <source>
        <dbReference type="ARBA" id="ARBA00022525"/>
    </source>
</evidence>